<sequence length="236" mass="26955">LITINQVKETRTKKVNMSKGEVVLLDCWASPFCLRAKIALAEKGVEYEARAENLFGGKSDLLLKSNPIYKKVPVLRHDGKPLCESTIIVNYIDETWPSPSLLPSCAYERAKARFWADFIDKKVFDAVCNIWKSKGEVPETAKKEFIEILKQLERALGEKAFFGGDSFGFVDVIAIPLTCWFYAVEKFGGFKVENECPKFSAWMNKCMQRETVARILPDPEKVYEFVIMLRNMFGIE</sequence>
<dbReference type="PROSITE" id="PS50404">
    <property type="entry name" value="GST_NTER"/>
    <property type="match status" value="1"/>
</dbReference>
<dbReference type="PROSITE" id="PS50405">
    <property type="entry name" value="GST_CTER"/>
    <property type="match status" value="1"/>
</dbReference>
<evidence type="ECO:0000256" key="2">
    <source>
        <dbReference type="ARBA" id="ARBA00012452"/>
    </source>
</evidence>
<evidence type="ECO:0000256" key="4">
    <source>
        <dbReference type="ARBA" id="ARBA00022575"/>
    </source>
</evidence>
<evidence type="ECO:0000313" key="10">
    <source>
        <dbReference type="EMBL" id="GAY69145.1"/>
    </source>
</evidence>
<dbReference type="Pfam" id="PF02798">
    <property type="entry name" value="GST_N"/>
    <property type="match status" value="1"/>
</dbReference>
<dbReference type="InterPro" id="IPR004045">
    <property type="entry name" value="Glutathione_S-Trfase_N"/>
</dbReference>
<dbReference type="AlphaFoldDB" id="A0A2H5QXW7"/>
<dbReference type="InterPro" id="IPR010987">
    <property type="entry name" value="Glutathione-S-Trfase_C-like"/>
</dbReference>
<proteinExistence type="inferred from homology"/>
<evidence type="ECO:0000313" key="11">
    <source>
        <dbReference type="Proteomes" id="UP000236630"/>
    </source>
</evidence>
<dbReference type="PANTHER" id="PTHR11260:SF547">
    <property type="entry name" value="GLUTATHIONE S-TRANSFERASE"/>
    <property type="match status" value="1"/>
</dbReference>
<dbReference type="SUPFAM" id="SSF52833">
    <property type="entry name" value="Thioredoxin-like"/>
    <property type="match status" value="1"/>
</dbReference>
<dbReference type="SFLD" id="SFLDG01152">
    <property type="entry name" value="Main.3:_Omega-_and_Tau-like"/>
    <property type="match status" value="1"/>
</dbReference>
<dbReference type="EMBL" id="BDQV01001112">
    <property type="protein sequence ID" value="GAY69145.1"/>
    <property type="molecule type" value="Genomic_DNA"/>
</dbReference>
<dbReference type="FunFam" id="1.20.1050.10:FF:000018">
    <property type="entry name" value="Glutathione S-transferase U20"/>
    <property type="match status" value="1"/>
</dbReference>
<keyword evidence="5" id="KW-0808">Transferase</keyword>
<evidence type="ECO:0000256" key="7">
    <source>
        <dbReference type="ARBA" id="ARBA00047960"/>
    </source>
</evidence>
<reference evidence="10 11" key="1">
    <citation type="journal article" date="2017" name="Front. Genet.">
        <title>Draft sequencing of the heterozygous diploid genome of Satsuma (Citrus unshiu Marc.) using a hybrid assembly approach.</title>
        <authorList>
            <person name="Shimizu T."/>
            <person name="Tanizawa Y."/>
            <person name="Mochizuki T."/>
            <person name="Nagasaki H."/>
            <person name="Yoshioka T."/>
            <person name="Toyoda A."/>
            <person name="Fujiyama A."/>
            <person name="Kaminuma E."/>
            <person name="Nakamura Y."/>
        </authorList>
    </citation>
    <scope>NUCLEOTIDE SEQUENCE [LARGE SCALE GENOMIC DNA]</scope>
    <source>
        <strain evidence="11">cv. Miyagawa wase</strain>
    </source>
</reference>
<dbReference type="InterPro" id="IPR045073">
    <property type="entry name" value="Omega/Tau-like"/>
</dbReference>
<comment type="catalytic activity">
    <reaction evidence="7">
        <text>RX + glutathione = an S-substituted glutathione + a halide anion + H(+)</text>
        <dbReference type="Rhea" id="RHEA:16437"/>
        <dbReference type="ChEBI" id="CHEBI:15378"/>
        <dbReference type="ChEBI" id="CHEBI:16042"/>
        <dbReference type="ChEBI" id="CHEBI:17792"/>
        <dbReference type="ChEBI" id="CHEBI:57925"/>
        <dbReference type="ChEBI" id="CHEBI:90779"/>
        <dbReference type="EC" id="2.5.1.18"/>
    </reaction>
</comment>
<dbReference type="EC" id="2.5.1.18" evidence="2"/>
<dbReference type="STRING" id="55188.A0A2H5QXW7"/>
<evidence type="ECO:0000259" key="8">
    <source>
        <dbReference type="PROSITE" id="PS50404"/>
    </source>
</evidence>
<dbReference type="Proteomes" id="UP000236630">
    <property type="component" value="Unassembled WGS sequence"/>
</dbReference>
<dbReference type="SFLD" id="SFLDG00358">
    <property type="entry name" value="Main_(cytGST)"/>
    <property type="match status" value="1"/>
</dbReference>
<evidence type="ECO:0000256" key="5">
    <source>
        <dbReference type="ARBA" id="ARBA00022679"/>
    </source>
</evidence>
<dbReference type="GO" id="GO:0009407">
    <property type="term" value="P:toxin catabolic process"/>
    <property type="evidence" value="ECO:0007669"/>
    <property type="project" value="UniProtKB-ARBA"/>
</dbReference>
<dbReference type="InterPro" id="IPR004046">
    <property type="entry name" value="GST_C"/>
</dbReference>
<dbReference type="InterPro" id="IPR036249">
    <property type="entry name" value="Thioredoxin-like_sf"/>
</dbReference>
<evidence type="ECO:0000256" key="1">
    <source>
        <dbReference type="ARBA" id="ARBA00004514"/>
    </source>
</evidence>
<gene>
    <name evidence="10" type="ORF">CUMW_269780</name>
</gene>
<dbReference type="InterPro" id="IPR036282">
    <property type="entry name" value="Glutathione-S-Trfase_C_sf"/>
</dbReference>
<keyword evidence="3" id="KW-0963">Cytoplasm</keyword>
<dbReference type="FunFam" id="3.40.30.10:FF:000014">
    <property type="entry name" value="Tau class glutathione S-transferase"/>
    <property type="match status" value="1"/>
</dbReference>
<evidence type="ECO:0000256" key="3">
    <source>
        <dbReference type="ARBA" id="ARBA00022490"/>
    </source>
</evidence>
<dbReference type="GO" id="GO:0004364">
    <property type="term" value="F:glutathione transferase activity"/>
    <property type="evidence" value="ECO:0007669"/>
    <property type="project" value="UniProtKB-EC"/>
</dbReference>
<dbReference type="Pfam" id="PF00043">
    <property type="entry name" value="GST_C"/>
    <property type="match status" value="1"/>
</dbReference>
<dbReference type="SUPFAM" id="SSF47616">
    <property type="entry name" value="GST C-terminal domain-like"/>
    <property type="match status" value="1"/>
</dbReference>
<dbReference type="InterPro" id="IPR045074">
    <property type="entry name" value="GST_C_Tau"/>
</dbReference>
<organism evidence="10 11">
    <name type="scientific">Citrus unshiu</name>
    <name type="common">Satsuma mandarin</name>
    <name type="synonym">Citrus nobilis var. unshiu</name>
    <dbReference type="NCBI Taxonomy" id="55188"/>
    <lineage>
        <taxon>Eukaryota</taxon>
        <taxon>Viridiplantae</taxon>
        <taxon>Streptophyta</taxon>
        <taxon>Embryophyta</taxon>
        <taxon>Tracheophyta</taxon>
        <taxon>Spermatophyta</taxon>
        <taxon>Magnoliopsida</taxon>
        <taxon>eudicotyledons</taxon>
        <taxon>Gunneridae</taxon>
        <taxon>Pentapetalae</taxon>
        <taxon>rosids</taxon>
        <taxon>malvids</taxon>
        <taxon>Sapindales</taxon>
        <taxon>Rutaceae</taxon>
        <taxon>Aurantioideae</taxon>
        <taxon>Citrus</taxon>
    </lineage>
</organism>
<dbReference type="GO" id="GO:0006749">
    <property type="term" value="P:glutathione metabolic process"/>
    <property type="evidence" value="ECO:0007669"/>
    <property type="project" value="InterPro"/>
</dbReference>
<comment type="subcellular location">
    <subcellularLocation>
        <location evidence="1">Cytoplasm</location>
        <location evidence="1">Cytosol</location>
    </subcellularLocation>
</comment>
<dbReference type="CDD" id="cd03058">
    <property type="entry name" value="GST_N_Tau"/>
    <property type="match status" value="1"/>
</dbReference>
<feature type="domain" description="GST C-terminal" evidence="9">
    <location>
        <begin position="105"/>
        <end position="225"/>
    </location>
</feature>
<feature type="domain" description="GST N-terminal" evidence="8">
    <location>
        <begin position="20"/>
        <end position="100"/>
    </location>
</feature>
<comment type="caution">
    <text evidence="10">The sequence shown here is derived from an EMBL/GenBank/DDBJ whole genome shotgun (WGS) entry which is preliminary data.</text>
</comment>
<name>A0A2H5QXW7_CITUN</name>
<dbReference type="SFLD" id="SFLDS00019">
    <property type="entry name" value="Glutathione_Transferase_(cytos"/>
    <property type="match status" value="1"/>
</dbReference>
<accession>A0A2H5QXW7</accession>
<evidence type="ECO:0000259" key="9">
    <source>
        <dbReference type="PROSITE" id="PS50405"/>
    </source>
</evidence>
<dbReference type="Gene3D" id="1.20.1050.10">
    <property type="match status" value="1"/>
</dbReference>
<feature type="non-terminal residue" evidence="10">
    <location>
        <position position="1"/>
    </location>
</feature>
<comment type="similarity">
    <text evidence="6">Belongs to the GST superfamily. Tau family.</text>
</comment>
<dbReference type="Gene3D" id="3.40.30.10">
    <property type="entry name" value="Glutaredoxin"/>
    <property type="match status" value="1"/>
</dbReference>
<dbReference type="InterPro" id="IPR040079">
    <property type="entry name" value="Glutathione_S-Trfase"/>
</dbReference>
<dbReference type="PANTHER" id="PTHR11260">
    <property type="entry name" value="GLUTATHIONE S-TRANSFERASE, GST, SUPERFAMILY, GST DOMAIN CONTAINING"/>
    <property type="match status" value="1"/>
</dbReference>
<dbReference type="GO" id="GO:0005829">
    <property type="term" value="C:cytosol"/>
    <property type="evidence" value="ECO:0007669"/>
    <property type="project" value="UniProtKB-SubCell"/>
</dbReference>
<keyword evidence="11" id="KW-1185">Reference proteome</keyword>
<evidence type="ECO:0000256" key="6">
    <source>
        <dbReference type="ARBA" id="ARBA00025743"/>
    </source>
</evidence>
<keyword evidence="4" id="KW-0216">Detoxification</keyword>
<dbReference type="CDD" id="cd03185">
    <property type="entry name" value="GST_C_Tau"/>
    <property type="match status" value="1"/>
</dbReference>
<protein>
    <recommendedName>
        <fullName evidence="2">glutathione transferase</fullName>
        <ecNumber evidence="2">2.5.1.18</ecNumber>
    </recommendedName>
</protein>